<reference evidence="3 4" key="1">
    <citation type="submission" date="2017-09" db="EMBL/GenBank/DDBJ databases">
        <title>Depth-based differentiation of microbial function through sediment-hosted aquifers and enrichment of novel symbionts in the deep terrestrial subsurface.</title>
        <authorList>
            <person name="Probst A.J."/>
            <person name="Ladd B."/>
            <person name="Jarett J.K."/>
            <person name="Geller-Mcgrath D.E."/>
            <person name="Sieber C.M."/>
            <person name="Emerson J.B."/>
            <person name="Anantharaman K."/>
            <person name="Thomas B.C."/>
            <person name="Malmstrom R."/>
            <person name="Stieglmeier M."/>
            <person name="Klingl A."/>
            <person name="Woyke T."/>
            <person name="Ryan C.M."/>
            <person name="Banfield J.F."/>
        </authorList>
    </citation>
    <scope>NUCLEOTIDE SEQUENCE [LARGE SCALE GENOMIC DNA]</scope>
    <source>
        <strain evidence="3">CG23_combo_of_CG06-09_8_20_14_all_41_10</strain>
    </source>
</reference>
<evidence type="ECO:0000313" key="3">
    <source>
        <dbReference type="EMBL" id="PIP19141.1"/>
    </source>
</evidence>
<accession>A0A2G9YKT8</accession>
<keyword evidence="2" id="KW-0812">Transmembrane</keyword>
<sequence>MAQFKTKEEYEKWKAQKSKEAEEKRKQWVNTDSGLNLKAATPSKNERADGKKINSPSGNRKLVISLLCAGLLIGIGGTLFFMKISTSKENITQVSEDILKQRGQSVDGELKRHAIDTLKELDDLKYGFKVGLSYIAFSKQLFEVQKKIERIEDIFSNNTNLNASSLGVLSSVVSAKIYLDIIDCIWKDKIEKNTLTIVSVRNVYNPDPTTGLCIMNYTLDKKYLQEKAYYKKAFSALEHYYNETVKQRGGEGKKIIEDASNVRYSGWEAEQKRAKEIQDTIYSPYISDFMNMYTEEVNSIQTAVK</sequence>
<feature type="transmembrane region" description="Helical" evidence="2">
    <location>
        <begin position="62"/>
        <end position="82"/>
    </location>
</feature>
<keyword evidence="2" id="KW-0472">Membrane</keyword>
<dbReference type="Proteomes" id="UP000231292">
    <property type="component" value="Unassembled WGS sequence"/>
</dbReference>
<name>A0A2G9YKT8_9BACT</name>
<gene>
    <name evidence="3" type="ORF">COX41_04445</name>
</gene>
<evidence type="ECO:0000256" key="2">
    <source>
        <dbReference type="SAM" id="Phobius"/>
    </source>
</evidence>
<keyword evidence="2" id="KW-1133">Transmembrane helix</keyword>
<evidence type="ECO:0000256" key="1">
    <source>
        <dbReference type="SAM" id="MobiDB-lite"/>
    </source>
</evidence>
<proteinExistence type="predicted"/>
<comment type="caution">
    <text evidence="3">The sequence shown here is derived from an EMBL/GenBank/DDBJ whole genome shotgun (WGS) entry which is preliminary data.</text>
</comment>
<dbReference type="AlphaFoldDB" id="A0A2G9YKT8"/>
<protein>
    <submittedName>
        <fullName evidence="3">Uncharacterized protein</fullName>
    </submittedName>
</protein>
<organism evidence="3 4">
    <name type="scientific">Candidatus Sherwoodlollariibacterium unditelluris</name>
    <dbReference type="NCBI Taxonomy" id="1974757"/>
    <lineage>
        <taxon>Bacteria</taxon>
        <taxon>Pseudomonadati</taxon>
        <taxon>Candidatus Omnitrophota</taxon>
        <taxon>Candidatus Sherwoodlollariibacterium</taxon>
    </lineage>
</organism>
<dbReference type="EMBL" id="PCRK01000109">
    <property type="protein sequence ID" value="PIP19141.1"/>
    <property type="molecule type" value="Genomic_DNA"/>
</dbReference>
<evidence type="ECO:0000313" key="4">
    <source>
        <dbReference type="Proteomes" id="UP000231292"/>
    </source>
</evidence>
<feature type="region of interest" description="Disordered" evidence="1">
    <location>
        <begin position="1"/>
        <end position="54"/>
    </location>
</feature>
<feature type="compositionally biased region" description="Basic and acidic residues" evidence="1">
    <location>
        <begin position="1"/>
        <end position="26"/>
    </location>
</feature>